<evidence type="ECO:0000256" key="1">
    <source>
        <dbReference type="SAM" id="MobiDB-lite"/>
    </source>
</evidence>
<dbReference type="OrthoDB" id="5593145at2759"/>
<dbReference type="EMBL" id="MBFS01002519">
    <property type="protein sequence ID" value="PVU96093.1"/>
    <property type="molecule type" value="Genomic_DNA"/>
</dbReference>
<feature type="region of interest" description="Disordered" evidence="1">
    <location>
        <begin position="220"/>
        <end position="239"/>
    </location>
</feature>
<dbReference type="STRING" id="133381.A0A2T9YUS0"/>
<sequence>MDFKLSIKELSSFNSDVISDPEDWLNRYELRSRMSNWSDEDKRDYLELFLEGKDLIWYKRNKAEMEDWMTTKTMFLDKFDGQQKEMRAWNDLQKIKQADFDDFGAFEAEFERLLSKAKVSDKGIQLKLFISALRPKYQRIAIKNRVEDYTEAITLIEEEEAVDKVMAKSEEFPRNRKTKPNEIKKVKVHQFENNEMYEALVEKFQELTISLIQKIDQKMGSIESKQNPNEGSSEAPKKG</sequence>
<name>A0A2T9YUS0_9FUNG</name>
<evidence type="ECO:0000259" key="2">
    <source>
        <dbReference type="Pfam" id="PF03732"/>
    </source>
</evidence>
<dbReference type="InterPro" id="IPR005162">
    <property type="entry name" value="Retrotrans_gag_dom"/>
</dbReference>
<reference evidence="3 4" key="1">
    <citation type="journal article" date="2018" name="MBio">
        <title>Comparative Genomics Reveals the Core Gene Toolbox for the Fungus-Insect Symbiosis.</title>
        <authorList>
            <person name="Wang Y."/>
            <person name="Stata M."/>
            <person name="Wang W."/>
            <person name="Stajich J.E."/>
            <person name="White M.M."/>
            <person name="Moncalvo J.M."/>
        </authorList>
    </citation>
    <scope>NUCLEOTIDE SEQUENCE [LARGE SCALE GENOMIC DNA]</scope>
    <source>
        <strain evidence="3 4">SC-DP-2</strain>
    </source>
</reference>
<organism evidence="3 4">
    <name type="scientific">Smittium megazygosporum</name>
    <dbReference type="NCBI Taxonomy" id="133381"/>
    <lineage>
        <taxon>Eukaryota</taxon>
        <taxon>Fungi</taxon>
        <taxon>Fungi incertae sedis</taxon>
        <taxon>Zoopagomycota</taxon>
        <taxon>Kickxellomycotina</taxon>
        <taxon>Harpellomycetes</taxon>
        <taxon>Harpellales</taxon>
        <taxon>Legeriomycetaceae</taxon>
        <taxon>Smittium</taxon>
    </lineage>
</organism>
<feature type="compositionally biased region" description="Polar residues" evidence="1">
    <location>
        <begin position="223"/>
        <end position="232"/>
    </location>
</feature>
<evidence type="ECO:0000313" key="4">
    <source>
        <dbReference type="Proteomes" id="UP000245609"/>
    </source>
</evidence>
<feature type="non-terminal residue" evidence="3">
    <location>
        <position position="239"/>
    </location>
</feature>
<protein>
    <recommendedName>
        <fullName evidence="2">Retrotransposon gag domain-containing protein</fullName>
    </recommendedName>
</protein>
<gene>
    <name evidence="3" type="ORF">BB560_005829</name>
</gene>
<accession>A0A2T9YUS0</accession>
<dbReference type="AlphaFoldDB" id="A0A2T9YUS0"/>
<dbReference type="Pfam" id="PF03732">
    <property type="entry name" value="Retrotrans_gag"/>
    <property type="match status" value="1"/>
</dbReference>
<dbReference type="Proteomes" id="UP000245609">
    <property type="component" value="Unassembled WGS sequence"/>
</dbReference>
<feature type="domain" description="Retrotransposon gag" evidence="2">
    <location>
        <begin position="48"/>
        <end position="134"/>
    </location>
</feature>
<keyword evidence="4" id="KW-1185">Reference proteome</keyword>
<comment type="caution">
    <text evidence="3">The sequence shown here is derived from an EMBL/GenBank/DDBJ whole genome shotgun (WGS) entry which is preliminary data.</text>
</comment>
<evidence type="ECO:0000313" key="3">
    <source>
        <dbReference type="EMBL" id="PVU96093.1"/>
    </source>
</evidence>
<proteinExistence type="predicted"/>